<dbReference type="Proteomes" id="UP000700334">
    <property type="component" value="Unassembled WGS sequence"/>
</dbReference>
<evidence type="ECO:0000313" key="2">
    <source>
        <dbReference type="Proteomes" id="UP000700334"/>
    </source>
</evidence>
<dbReference type="EMBL" id="JAGFMF010011651">
    <property type="protein sequence ID" value="KAG8517549.1"/>
    <property type="molecule type" value="Genomic_DNA"/>
</dbReference>
<gene>
    <name evidence="1" type="ORF">J0S82_009068</name>
</gene>
<organism evidence="1 2">
    <name type="scientific">Galemys pyrenaicus</name>
    <name type="common">Iberian desman</name>
    <name type="synonym">Pyrenean desman</name>
    <dbReference type="NCBI Taxonomy" id="202257"/>
    <lineage>
        <taxon>Eukaryota</taxon>
        <taxon>Metazoa</taxon>
        <taxon>Chordata</taxon>
        <taxon>Craniata</taxon>
        <taxon>Vertebrata</taxon>
        <taxon>Euteleostomi</taxon>
        <taxon>Mammalia</taxon>
        <taxon>Eutheria</taxon>
        <taxon>Laurasiatheria</taxon>
        <taxon>Eulipotyphla</taxon>
        <taxon>Talpidae</taxon>
        <taxon>Galemys</taxon>
    </lineage>
</organism>
<keyword evidence="2" id="KW-1185">Reference proteome</keyword>
<proteinExistence type="predicted"/>
<evidence type="ECO:0000313" key="1">
    <source>
        <dbReference type="EMBL" id="KAG8517549.1"/>
    </source>
</evidence>
<reference evidence="1" key="1">
    <citation type="journal article" date="2021" name="Evol. Appl.">
        <title>The genome of the Pyrenean desman and the effects of bottlenecks and inbreeding on the genomic landscape of an endangered species.</title>
        <authorList>
            <person name="Escoda L."/>
            <person name="Castresana J."/>
        </authorList>
    </citation>
    <scope>NUCLEOTIDE SEQUENCE</scope>
    <source>
        <strain evidence="1">IBE-C5619</strain>
    </source>
</reference>
<dbReference type="OrthoDB" id="9972657at2759"/>
<comment type="caution">
    <text evidence="1">The sequence shown here is derived from an EMBL/GenBank/DDBJ whole genome shotgun (WGS) entry which is preliminary data.</text>
</comment>
<dbReference type="AlphaFoldDB" id="A0A8J6AW32"/>
<accession>A0A8J6AW32</accession>
<name>A0A8J6AW32_GALPY</name>
<sequence length="124" mass="14114">MLYFKSPESWKLWDWPFLALVGLEELLPQRISQLPFAPPTHWSVQLQPSSSGDVLYVGSDHQSGIGRTDRNSEHYSTCLIKLSGATECLQLPQPLPFYSKMLPNVENLPQLANMFLQHLSHSLH</sequence>
<protein>
    <submittedName>
        <fullName evidence="1">Protein KTI12</fullName>
    </submittedName>
</protein>